<dbReference type="Proteomes" id="UP000076552">
    <property type="component" value="Unassembled WGS sequence"/>
</dbReference>
<comment type="caution">
    <text evidence="2">The sequence shown here is derived from an EMBL/GenBank/DDBJ whole genome shotgun (WGS) entry which is preliminary data.</text>
</comment>
<name>A0A166X0U2_9PEZI</name>
<evidence type="ECO:0000256" key="1">
    <source>
        <dbReference type="SAM" id="MobiDB-lite"/>
    </source>
</evidence>
<gene>
    <name evidence="2" type="ORF">CT0861_00467</name>
</gene>
<reference evidence="2 3" key="1">
    <citation type="submission" date="2015-06" db="EMBL/GenBank/DDBJ databases">
        <title>Survival trade-offs in plant roots during colonization by closely related pathogenic and mutualistic fungi.</title>
        <authorList>
            <person name="Hacquard S."/>
            <person name="Kracher B."/>
            <person name="Hiruma K."/>
            <person name="Weinman A."/>
            <person name="Muench P."/>
            <person name="Garrido Oter R."/>
            <person name="Ver Loren van Themaat E."/>
            <person name="Dallerey J.-F."/>
            <person name="Damm U."/>
            <person name="Henrissat B."/>
            <person name="Lespinet O."/>
            <person name="Thon M."/>
            <person name="Kemen E."/>
            <person name="McHardy A.C."/>
            <person name="Schulze-Lefert P."/>
            <person name="O'Connell R.J."/>
        </authorList>
    </citation>
    <scope>NUCLEOTIDE SEQUENCE [LARGE SCALE GENOMIC DNA]</scope>
    <source>
        <strain evidence="2 3">0861</strain>
    </source>
</reference>
<keyword evidence="3" id="KW-1185">Reference proteome</keyword>
<protein>
    <submittedName>
        <fullName evidence="2">Uncharacterized protein</fullName>
    </submittedName>
</protein>
<proteinExistence type="predicted"/>
<evidence type="ECO:0000313" key="2">
    <source>
        <dbReference type="EMBL" id="KZL76163.1"/>
    </source>
</evidence>
<dbReference type="AlphaFoldDB" id="A0A166X0U2"/>
<organism evidence="2 3">
    <name type="scientific">Colletotrichum tofieldiae</name>
    <dbReference type="NCBI Taxonomy" id="708197"/>
    <lineage>
        <taxon>Eukaryota</taxon>
        <taxon>Fungi</taxon>
        <taxon>Dikarya</taxon>
        <taxon>Ascomycota</taxon>
        <taxon>Pezizomycotina</taxon>
        <taxon>Sordariomycetes</taxon>
        <taxon>Hypocreomycetidae</taxon>
        <taxon>Glomerellales</taxon>
        <taxon>Glomerellaceae</taxon>
        <taxon>Colletotrichum</taxon>
        <taxon>Colletotrichum spaethianum species complex</taxon>
    </lineage>
</organism>
<evidence type="ECO:0000313" key="3">
    <source>
        <dbReference type="Proteomes" id="UP000076552"/>
    </source>
</evidence>
<dbReference type="EMBL" id="LFIV01000017">
    <property type="protein sequence ID" value="KZL76163.1"/>
    <property type="molecule type" value="Genomic_DNA"/>
</dbReference>
<feature type="region of interest" description="Disordered" evidence="1">
    <location>
        <begin position="176"/>
        <end position="200"/>
    </location>
</feature>
<sequence length="352" mass="38444">MNSQYQGQLIADPAAFPFEIGHAKRFCGEDLAEMMGGMNDVHDVVWMAREIGKGIDEARSMAVGWSGGHDGGDGGDGGGDLSQNWTSVQETKYLGGREANEREEDAVDREGGVESVILGERRRLFPQMDVRAQASSARLAFVGPCGADACCKSRDAQNRRERWIPSLGKIVNNTRHARHREKQQQDSIIPPHTLSTSRSFSPFQSALSSQVSPLAVKASILTAIPQLERAISARPPTPALPIPSSLSLSCPPTHSSARAALHFRTYTRIRTRTQPSTHSCAHNPTHTLTAHHIPFPDPLRLPLPNVHLSQLSLPFLFGVLRVSPARVSKFLDPFPKQVTSHQGTSSPPARIR</sequence>
<accession>A0A166X0U2</accession>